<gene>
    <name evidence="2" type="ORF">D6Z83_10090</name>
    <name evidence="3" type="ORF">EBE87_02885</name>
</gene>
<dbReference type="InParanoid" id="A0A3A9JYU1"/>
<reference evidence="2 5" key="1">
    <citation type="submission" date="2018-09" db="EMBL/GenBank/DDBJ databases">
        <title>Roseomonas sp. nov., isolated from feces of Tibetan antelopes in the Qinghai-Tibet plateau, China.</title>
        <authorList>
            <person name="Tian Z."/>
        </authorList>
    </citation>
    <scope>NUCLEOTIDE SEQUENCE [LARGE SCALE GENOMIC DNA]</scope>
    <source>
        <strain evidence="3 4">Z23</strain>
        <strain evidence="2 5">Z24</strain>
    </source>
</reference>
<dbReference type="EMBL" id="RFLX01000001">
    <property type="protein sequence ID" value="RMI27326.1"/>
    <property type="molecule type" value="Genomic_DNA"/>
</dbReference>
<protein>
    <submittedName>
        <fullName evidence="2">Polysaccharide pyruvyl transferase family protein</fullName>
    </submittedName>
</protein>
<evidence type="ECO:0000259" key="1">
    <source>
        <dbReference type="Pfam" id="PF04230"/>
    </source>
</evidence>
<dbReference type="Proteomes" id="UP000274097">
    <property type="component" value="Unassembled WGS sequence"/>
</dbReference>
<accession>A0A3A9JYU1</accession>
<dbReference type="GO" id="GO:0016740">
    <property type="term" value="F:transferase activity"/>
    <property type="evidence" value="ECO:0007669"/>
    <property type="project" value="UniProtKB-KW"/>
</dbReference>
<proteinExistence type="predicted"/>
<dbReference type="OrthoDB" id="9767435at2"/>
<dbReference type="Pfam" id="PF04230">
    <property type="entry name" value="PS_pyruv_trans"/>
    <property type="match status" value="1"/>
</dbReference>
<dbReference type="InterPro" id="IPR007345">
    <property type="entry name" value="Polysacch_pyruvyl_Trfase"/>
</dbReference>
<organism evidence="2 5">
    <name type="scientific">Teichococcus wenyumeiae</name>
    <dbReference type="NCBI Taxonomy" id="2478470"/>
    <lineage>
        <taxon>Bacteria</taxon>
        <taxon>Pseudomonadati</taxon>
        <taxon>Pseudomonadota</taxon>
        <taxon>Alphaproteobacteria</taxon>
        <taxon>Acetobacterales</taxon>
        <taxon>Roseomonadaceae</taxon>
        <taxon>Roseomonas</taxon>
    </lineage>
</organism>
<keyword evidence="4" id="KW-1185">Reference proteome</keyword>
<name>A0A3A9JYU1_9PROT</name>
<evidence type="ECO:0000313" key="4">
    <source>
        <dbReference type="Proteomes" id="UP000274097"/>
    </source>
</evidence>
<sequence length="406" mass="45391">MVRVAVSGIPNHWHRAITGSQFPATIYREMFPEAKTKKDIDSQLGKIANTGNYLIGEGVSRALSSCQQQHIPFPWLTGPDGEKWIDYINTAFDFFVFGTANIFHPRFNPSGEGEVISKINIPIILMSAGIQDASSFGSSYPAQFKSFLDVLKDKNCHVFTRGDITADFLRRQGLSRVEPTGCPSLFAYPGKVVESLRRLKEIDWRKPLEIVHAGYLGSVADAIVDINALGGAHPSAAYVLQDETKLFDFNINCAEHDIAYDETNGRIVAPVSYRGQEHLKKEVSHHMFFSTEQWRAWMGRFDFSFGRRFHGGVMAAQAGVPFVVLAVDDRTREMLSFAKLPHMEAKAWNLLPDKAQALEKFVADLDVDATIAHYRALETRFRELLGNIGITAPKARKPVMQAADVR</sequence>
<evidence type="ECO:0000313" key="3">
    <source>
        <dbReference type="EMBL" id="RMI27326.1"/>
    </source>
</evidence>
<feature type="domain" description="Polysaccharide pyruvyl transferase" evidence="1">
    <location>
        <begin position="49"/>
        <end position="328"/>
    </location>
</feature>
<dbReference type="EMBL" id="RAQU01000048">
    <property type="protein sequence ID" value="RKK04279.1"/>
    <property type="molecule type" value="Genomic_DNA"/>
</dbReference>
<dbReference type="RefSeq" id="WP_120638195.1">
    <property type="nucleotide sequence ID" value="NZ_RAQU01000048.1"/>
</dbReference>
<dbReference type="Proteomes" id="UP000278036">
    <property type="component" value="Unassembled WGS sequence"/>
</dbReference>
<dbReference type="AlphaFoldDB" id="A0A3A9JYU1"/>
<comment type="caution">
    <text evidence="2">The sequence shown here is derived from an EMBL/GenBank/DDBJ whole genome shotgun (WGS) entry which is preliminary data.</text>
</comment>
<evidence type="ECO:0000313" key="2">
    <source>
        <dbReference type="EMBL" id="RKK04279.1"/>
    </source>
</evidence>
<keyword evidence="2" id="KW-0808">Transferase</keyword>
<evidence type="ECO:0000313" key="5">
    <source>
        <dbReference type="Proteomes" id="UP000278036"/>
    </source>
</evidence>